<evidence type="ECO:0000313" key="11">
    <source>
        <dbReference type="Proteomes" id="UP000001646"/>
    </source>
</evidence>
<dbReference type="PANTHER" id="PTHR22781:SF12">
    <property type="entry name" value="AP-3 COMPLEX SUBUNIT DELTA-1"/>
    <property type="match status" value="1"/>
</dbReference>
<evidence type="ECO:0000256" key="2">
    <source>
        <dbReference type="ARBA" id="ARBA00006613"/>
    </source>
</evidence>
<feature type="compositionally biased region" description="Basic residues" evidence="7">
    <location>
        <begin position="431"/>
        <end position="449"/>
    </location>
</feature>
<feature type="transmembrane region" description="Helical" evidence="8">
    <location>
        <begin position="555"/>
        <end position="574"/>
    </location>
</feature>
<dbReference type="InterPro" id="IPR010474">
    <property type="entry name" value="AP3D_dom_metazoa"/>
</dbReference>
<feature type="region of interest" description="Disordered" evidence="7">
    <location>
        <begin position="363"/>
        <end position="387"/>
    </location>
</feature>
<sequence length="628" mass="72638">MIEDSDQNLKYLGLLAMSKILKTHPKSVQSHKDLILQCLDDKDESIRLRALDLLYGMVSKKNLMEIVKKLMIHVDKAEGTTYRDELLTKIIDICSQSNYQYITNFEWYISILVELTRLEGTRHGHLIASQMLDVAIRVKAIRKFAVSQMAMLLDNAHLLASNTQRNGICEVLYAAAWICGEFSEHLEEPHVTLEAMLRPKVTTLPGHIQAVYVQNMVKLYASILQQKERSGEKDVAQEATLMMVERLPQFVQSADLEVQERASCILQLMKYIHKLQLKEVPVAEEVMALFAGELNPVAPKAQKKVPVLEGLDLDAWINEPPSESESEDEKPRTIFHEEEQRHARHRQPEMDEEELARRREVRKQEQANNPFYIKSSPSPQKQYQDSPGVEHIPVVQIDLSVPLKVPGLPVSDQYVKLEEERRHQQKLEKDKKKKKQKKEKRGKGRRHPSLHTESDEDIAPAQHVDIITEEMPENALPSDDDEKDPNDPYKALDIDLDNFSALFLKAPLGLYSGEGPGWLILGSAYTREYMVHLLFFSIIIGMITFIIFLYYCCYYYIYFTLIIIIIIITVESHLSNVLDYPTHFCSQCFQYIVIFWSLMCNELLFLSNLLYNMMFWVLICKIITYFEV</sequence>
<keyword evidence="11" id="KW-1185">Reference proteome</keyword>
<dbReference type="InterPro" id="IPR011989">
    <property type="entry name" value="ARM-like"/>
</dbReference>
<dbReference type="PANTHER" id="PTHR22781">
    <property type="entry name" value="DELTA ADAPTIN-RELATED"/>
    <property type="match status" value="1"/>
</dbReference>
<dbReference type="GO" id="GO:0005768">
    <property type="term" value="C:endosome"/>
    <property type="evidence" value="ECO:0007669"/>
    <property type="project" value="UniProtKB-ARBA"/>
</dbReference>
<dbReference type="Pfam" id="PF06375">
    <property type="entry name" value="AP3D1"/>
    <property type="match status" value="1"/>
</dbReference>
<name>H9GH05_ANOCA</name>
<evidence type="ECO:0000256" key="4">
    <source>
        <dbReference type="ARBA" id="ARBA00022737"/>
    </source>
</evidence>
<evidence type="ECO:0000256" key="3">
    <source>
        <dbReference type="ARBA" id="ARBA00022448"/>
    </source>
</evidence>
<dbReference type="InterPro" id="IPR016024">
    <property type="entry name" value="ARM-type_fold"/>
</dbReference>
<dbReference type="AlphaFoldDB" id="H9GH05"/>
<feature type="transmembrane region" description="Helical" evidence="8">
    <location>
        <begin position="529"/>
        <end position="550"/>
    </location>
</feature>
<dbReference type="GO" id="GO:0007041">
    <property type="term" value="P:lysosomal transport"/>
    <property type="evidence" value="ECO:0007669"/>
    <property type="project" value="UniProtKB-ARBA"/>
</dbReference>
<dbReference type="STRING" id="28377.ENSACAP00000010740"/>
<dbReference type="SUPFAM" id="SSF48371">
    <property type="entry name" value="ARM repeat"/>
    <property type="match status" value="1"/>
</dbReference>
<dbReference type="GO" id="GO:0006886">
    <property type="term" value="P:intracellular protein transport"/>
    <property type="evidence" value="ECO:0007669"/>
    <property type="project" value="InterPro"/>
</dbReference>
<dbReference type="InterPro" id="IPR002553">
    <property type="entry name" value="Clathrin/coatomer_adapt-like_N"/>
</dbReference>
<dbReference type="InterPro" id="IPR017105">
    <property type="entry name" value="AP3_complex_dsu"/>
</dbReference>
<keyword evidence="6 8" id="KW-0472">Membrane</keyword>
<dbReference type="HOGENOM" id="CLU_001908_0_1_1"/>
<comment type="subcellular location">
    <subcellularLocation>
        <location evidence="1">Endomembrane system</location>
        <topology evidence="1">Peripheral membrane protein</topology>
    </subcellularLocation>
</comment>
<dbReference type="GeneTree" id="ENSGT00550000075067"/>
<dbReference type="SMART" id="SM01354">
    <property type="entry name" value="BLVR"/>
    <property type="match status" value="1"/>
</dbReference>
<evidence type="ECO:0000313" key="10">
    <source>
        <dbReference type="Ensembl" id="ENSACAP00000010740.3"/>
    </source>
</evidence>
<reference evidence="10" key="3">
    <citation type="submission" date="2025-09" db="UniProtKB">
        <authorList>
            <consortium name="Ensembl"/>
        </authorList>
    </citation>
    <scope>IDENTIFICATION</scope>
</reference>
<dbReference type="Gene3D" id="1.25.10.10">
    <property type="entry name" value="Leucine-rich Repeat Variant"/>
    <property type="match status" value="1"/>
</dbReference>
<keyword evidence="3" id="KW-0813">Transport</keyword>
<evidence type="ECO:0000256" key="6">
    <source>
        <dbReference type="ARBA" id="ARBA00023136"/>
    </source>
</evidence>
<feature type="region of interest" description="Disordered" evidence="7">
    <location>
        <begin position="419"/>
        <end position="456"/>
    </location>
</feature>
<evidence type="ECO:0000256" key="5">
    <source>
        <dbReference type="ARBA" id="ARBA00022927"/>
    </source>
</evidence>
<evidence type="ECO:0000256" key="7">
    <source>
        <dbReference type="SAM" id="MobiDB-lite"/>
    </source>
</evidence>
<dbReference type="Bgee" id="ENSACAG00000010870">
    <property type="expression patterns" value="Expressed in embryonic post-anal tail and 13 other cell types or tissues"/>
</dbReference>
<dbReference type="GO" id="GO:0000139">
    <property type="term" value="C:Golgi membrane"/>
    <property type="evidence" value="ECO:0007669"/>
    <property type="project" value="UniProtKB-SubCell"/>
</dbReference>
<comment type="similarity">
    <text evidence="2">Belongs to the adaptor complexes large subunit family.</text>
</comment>
<reference evidence="10" key="2">
    <citation type="submission" date="2025-08" db="UniProtKB">
        <authorList>
            <consortium name="Ensembl"/>
        </authorList>
    </citation>
    <scope>IDENTIFICATION</scope>
</reference>
<feature type="compositionally biased region" description="Basic and acidic residues" evidence="7">
    <location>
        <begin position="419"/>
        <end position="430"/>
    </location>
</feature>
<evidence type="ECO:0000256" key="1">
    <source>
        <dbReference type="ARBA" id="ARBA00004184"/>
    </source>
</evidence>
<feature type="domain" description="AP-3 complex subunit delta" evidence="9">
    <location>
        <begin position="350"/>
        <end position="497"/>
    </location>
</feature>
<protein>
    <recommendedName>
        <fullName evidence="9">AP-3 complex subunit delta domain-containing protein</fullName>
    </recommendedName>
</protein>
<organism evidence="10 11">
    <name type="scientific">Anolis carolinensis</name>
    <name type="common">Green anole</name>
    <name type="synonym">American chameleon</name>
    <dbReference type="NCBI Taxonomy" id="28377"/>
    <lineage>
        <taxon>Eukaryota</taxon>
        <taxon>Metazoa</taxon>
        <taxon>Chordata</taxon>
        <taxon>Craniata</taxon>
        <taxon>Vertebrata</taxon>
        <taxon>Euteleostomi</taxon>
        <taxon>Lepidosauria</taxon>
        <taxon>Squamata</taxon>
        <taxon>Bifurcata</taxon>
        <taxon>Unidentata</taxon>
        <taxon>Episquamata</taxon>
        <taxon>Toxicofera</taxon>
        <taxon>Iguania</taxon>
        <taxon>Dactyloidae</taxon>
        <taxon>Anolis</taxon>
    </lineage>
</organism>
<feature type="region of interest" description="Disordered" evidence="7">
    <location>
        <begin position="338"/>
        <end position="357"/>
    </location>
</feature>
<dbReference type="GO" id="GO:0016192">
    <property type="term" value="P:vesicle-mediated transport"/>
    <property type="evidence" value="ECO:0007669"/>
    <property type="project" value="InterPro"/>
</dbReference>
<dbReference type="GO" id="GO:0030123">
    <property type="term" value="C:AP-3 adaptor complex"/>
    <property type="evidence" value="ECO:0007669"/>
    <property type="project" value="InterPro"/>
</dbReference>
<dbReference type="Ensembl" id="ENSACAT00000010962.4">
    <property type="protein sequence ID" value="ENSACAP00000010740.3"/>
    <property type="gene ID" value="ENSACAG00000010870.4"/>
</dbReference>
<keyword evidence="8" id="KW-0812">Transmembrane</keyword>
<dbReference type="Gene3D" id="3.30.450.50">
    <property type="entry name" value="Longin domain"/>
    <property type="match status" value="1"/>
</dbReference>
<dbReference type="Pfam" id="PF01602">
    <property type="entry name" value="Adaptin_N"/>
    <property type="match status" value="1"/>
</dbReference>
<feature type="compositionally biased region" description="Polar residues" evidence="7">
    <location>
        <begin position="375"/>
        <end position="385"/>
    </location>
</feature>
<accession>H9GH05</accession>
<dbReference type="Proteomes" id="UP000001646">
    <property type="component" value="Unplaced"/>
</dbReference>
<evidence type="ECO:0000259" key="9">
    <source>
        <dbReference type="SMART" id="SM01354"/>
    </source>
</evidence>
<keyword evidence="5" id="KW-0653">Protein transport</keyword>
<reference evidence="10" key="1">
    <citation type="submission" date="2009-12" db="EMBL/GenBank/DDBJ databases">
        <title>The Genome Sequence of Anolis carolinensis (Green Anole Lizard).</title>
        <authorList>
            <consortium name="The Genome Sequencing Platform"/>
            <person name="Di Palma F."/>
            <person name="Alfoldi J."/>
            <person name="Heiman D."/>
            <person name="Young S."/>
            <person name="Grabherr M."/>
            <person name="Johnson J."/>
            <person name="Lander E.S."/>
            <person name="Lindblad-Toh K."/>
        </authorList>
    </citation>
    <scope>NUCLEOTIDE SEQUENCE [LARGE SCALE GENOMIC DNA]</scope>
    <source>
        <strain evidence="10">JBL SC #1</strain>
    </source>
</reference>
<dbReference type="eggNOG" id="KOG1059">
    <property type="taxonomic scope" value="Eukaryota"/>
</dbReference>
<dbReference type="GO" id="GO:0030659">
    <property type="term" value="C:cytoplasmic vesicle membrane"/>
    <property type="evidence" value="ECO:0007669"/>
    <property type="project" value="UniProtKB-ARBA"/>
</dbReference>
<keyword evidence="4" id="KW-0677">Repeat</keyword>
<proteinExistence type="inferred from homology"/>
<keyword evidence="8" id="KW-1133">Transmembrane helix</keyword>
<evidence type="ECO:0000256" key="8">
    <source>
        <dbReference type="SAM" id="Phobius"/>
    </source>
</evidence>